<feature type="compositionally biased region" description="Basic and acidic residues" evidence="4">
    <location>
        <begin position="911"/>
        <end position="929"/>
    </location>
</feature>
<dbReference type="GO" id="GO:0051286">
    <property type="term" value="C:cell tip"/>
    <property type="evidence" value="ECO:0007669"/>
    <property type="project" value="TreeGrafter"/>
</dbReference>
<dbReference type="SMART" id="SM00326">
    <property type="entry name" value="SH3"/>
    <property type="match status" value="1"/>
</dbReference>
<evidence type="ECO:0000256" key="3">
    <source>
        <dbReference type="SAM" id="Coils"/>
    </source>
</evidence>
<dbReference type="GO" id="GO:0008104">
    <property type="term" value="P:intracellular protein localization"/>
    <property type="evidence" value="ECO:0007669"/>
    <property type="project" value="TreeGrafter"/>
</dbReference>
<accession>A0A077X250</accession>
<feature type="coiled-coil region" evidence="3">
    <location>
        <begin position="977"/>
        <end position="1004"/>
    </location>
</feature>
<dbReference type="AlphaFoldDB" id="A0A077X250"/>
<feature type="compositionally biased region" description="Basic and acidic residues" evidence="4">
    <location>
        <begin position="882"/>
        <end position="904"/>
    </location>
</feature>
<dbReference type="InterPro" id="IPR001452">
    <property type="entry name" value="SH3_domain"/>
</dbReference>
<dbReference type="PANTHER" id="PTHR47775:SF1">
    <property type="entry name" value="BUD SITE SELECTION PROTEIN 14"/>
    <property type="match status" value="1"/>
</dbReference>
<evidence type="ECO:0000259" key="5">
    <source>
        <dbReference type="PROSITE" id="PS50002"/>
    </source>
</evidence>
<evidence type="ECO:0000256" key="2">
    <source>
        <dbReference type="PROSITE-ProRule" id="PRU00192"/>
    </source>
</evidence>
<feature type="region of interest" description="Disordered" evidence="4">
    <location>
        <begin position="262"/>
        <end position="294"/>
    </location>
</feature>
<dbReference type="EMBL" id="LK023385">
    <property type="protein sequence ID" value="CDS13926.1"/>
    <property type="molecule type" value="Genomic_DNA"/>
</dbReference>
<name>A0A077X250_9FUNG</name>
<evidence type="ECO:0000256" key="4">
    <source>
        <dbReference type="SAM" id="MobiDB-lite"/>
    </source>
</evidence>
<feature type="compositionally biased region" description="Acidic residues" evidence="4">
    <location>
        <begin position="204"/>
        <end position="221"/>
    </location>
</feature>
<keyword evidence="1 2" id="KW-0728">SH3 domain</keyword>
<feature type="region of interest" description="Disordered" evidence="4">
    <location>
        <begin position="808"/>
        <end position="827"/>
    </location>
</feature>
<proteinExistence type="predicted"/>
<gene>
    <name evidence="6" type="ORF">LRAMOSA06099</name>
</gene>
<dbReference type="OrthoDB" id="196165at2759"/>
<dbReference type="InterPro" id="IPR036028">
    <property type="entry name" value="SH3-like_dom_sf"/>
</dbReference>
<feature type="region of interest" description="Disordered" evidence="4">
    <location>
        <begin position="758"/>
        <end position="800"/>
    </location>
</feature>
<feature type="region of interest" description="Disordered" evidence="4">
    <location>
        <begin position="881"/>
        <end position="936"/>
    </location>
</feature>
<dbReference type="PROSITE" id="PS50002">
    <property type="entry name" value="SH3"/>
    <property type="match status" value="1"/>
</dbReference>
<feature type="compositionally biased region" description="Pro residues" evidence="4">
    <location>
        <begin position="782"/>
        <end position="796"/>
    </location>
</feature>
<organism evidence="6">
    <name type="scientific">Lichtheimia ramosa</name>
    <dbReference type="NCBI Taxonomy" id="688394"/>
    <lineage>
        <taxon>Eukaryota</taxon>
        <taxon>Fungi</taxon>
        <taxon>Fungi incertae sedis</taxon>
        <taxon>Mucoromycota</taxon>
        <taxon>Mucoromycotina</taxon>
        <taxon>Mucoromycetes</taxon>
        <taxon>Mucorales</taxon>
        <taxon>Lichtheimiaceae</taxon>
        <taxon>Lichtheimia</taxon>
    </lineage>
</organism>
<dbReference type="InterPro" id="IPR053039">
    <property type="entry name" value="Polarity_Bud-Selection_Reg"/>
</dbReference>
<dbReference type="GO" id="GO:0015630">
    <property type="term" value="C:microtubule cytoskeleton"/>
    <property type="evidence" value="ECO:0007669"/>
    <property type="project" value="TreeGrafter"/>
</dbReference>
<dbReference type="InterPro" id="IPR029071">
    <property type="entry name" value="Ubiquitin-like_domsf"/>
</dbReference>
<feature type="region of interest" description="Disordered" evidence="4">
    <location>
        <begin position="195"/>
        <end position="225"/>
    </location>
</feature>
<dbReference type="Gene3D" id="3.10.20.90">
    <property type="entry name" value="Phosphatidylinositol 3-kinase Catalytic Subunit, Chain A, domain 1"/>
    <property type="match status" value="1"/>
</dbReference>
<evidence type="ECO:0000256" key="1">
    <source>
        <dbReference type="ARBA" id="ARBA00022443"/>
    </source>
</evidence>
<feature type="compositionally biased region" description="Low complexity" evidence="4">
    <location>
        <begin position="262"/>
        <end position="291"/>
    </location>
</feature>
<reference evidence="6" key="1">
    <citation type="journal article" date="2014" name="Genome Announc.">
        <title>De novo whole-genome sequence and genome annotation of Lichtheimia ramosa.</title>
        <authorList>
            <person name="Linde J."/>
            <person name="Schwartze V."/>
            <person name="Binder U."/>
            <person name="Lass-Florl C."/>
            <person name="Voigt K."/>
            <person name="Horn F."/>
        </authorList>
    </citation>
    <scope>NUCLEOTIDE SEQUENCE</scope>
    <source>
        <strain evidence="6">JMRC FSU:6197</strain>
    </source>
</reference>
<dbReference type="Gene3D" id="2.30.30.40">
    <property type="entry name" value="SH3 Domains"/>
    <property type="match status" value="1"/>
</dbReference>
<dbReference type="SUPFAM" id="SSF50044">
    <property type="entry name" value="SH3-domain"/>
    <property type="match status" value="1"/>
</dbReference>
<keyword evidence="3" id="KW-0175">Coiled coil</keyword>
<sequence>MPTSLRDGRRLTGYVTDQQSVAPAQIHHHSLYDDGMDDYHPIDDDYGDDMDDDEEESVGSVLSIPDPNIDFDLVYALHTFAATVEGQASVVKGDALTLLDDSNSYWWLVKVLKTSEVGYIPAENIETPYERLARLNSHRNIELTQRDIQDAFPAPPSTKPKSNKKVKLAKGVKFQAQVIFGSSDDEEFEEEFEEWQETIRTDSDTDDLDDTSDSDDSDDYYDDVRLYGSTGGYDYGQSSVDNYARSQYHQQNQVLQQYAQPTTTTTTSNQQQQHPRPSSAQQQQQQQQQQRGGTMPFRDTLDLEATETIKFSLTPEVARDTHESGNQYRDMSYGDPTSKANKLESILAADEAGSPSSSSAPPINEQRRGSKDKKEKGGLRKLFSRNKDGKDKKQRKGSMDKQTPIITVGGEVISETASLSSQSTGYSDRDRASSIDSSHMHPHQHHPYPHQQPLQAHDPPPPSQQQQSESVVQPAMLKIYAGNVRFGAEYKIANTYPDTTAADLIQHALHTFDIQNHQPSANADAHLDYFLVVRGVDGDEYTLVPNDRPLTIYSSLTAHLNTPMPSLKKARRISALMGASDSTHIGGPKEGVEEIQEVRFYLYTKAKRPEDGHMSIKVSLFASEIGGNTSILKFDQTRVDKLVTVPIHASVSDVTALVLDKFHILNGIVDGPDAEEKAQSLRLRGAEDQAIRYQLSVSKQGQEMMLAPTVDISSAFGDNLPPVVHRRNSTNPDRASIASLSSVITCSPQPDETFFILRRSDQQGSKPVRPPRPTRQDTPMPRGTPSPANGPMPNIPPASQVHPLAISTTAEDQQQQQQQQQQQEQGQVIYDEPESAVDVLMKLDQALDNLAHTRNSNEPLTEAIVASSINNSRDMLQQTAIYDEHPSEEDKKEQQQRAWDRDSDIDVSISQHDDRSLKEPTQEEQDPPKQSRRTPVDSMLFCEEFGMNELMVLIRGAVRYAEEQEQANKTHKHPPIRSEISEVFKDSQQRLEQLEKELDRLMADAVRIYS</sequence>
<evidence type="ECO:0000313" key="6">
    <source>
        <dbReference type="EMBL" id="CDS13926.1"/>
    </source>
</evidence>
<feature type="region of interest" description="Disordered" evidence="4">
    <location>
        <begin position="312"/>
        <end position="471"/>
    </location>
</feature>
<dbReference type="SUPFAM" id="SSF54236">
    <property type="entry name" value="Ubiquitin-like"/>
    <property type="match status" value="1"/>
</dbReference>
<protein>
    <recommendedName>
        <fullName evidence="5">SH3 domain-containing protein</fullName>
    </recommendedName>
</protein>
<dbReference type="Pfam" id="PF00018">
    <property type="entry name" value="SH3_1"/>
    <property type="match status" value="1"/>
</dbReference>
<feature type="compositionally biased region" description="Low complexity" evidence="4">
    <location>
        <begin position="813"/>
        <end position="827"/>
    </location>
</feature>
<feature type="compositionally biased region" description="Polar residues" evidence="4">
    <location>
        <begin position="415"/>
        <end position="426"/>
    </location>
</feature>
<feature type="domain" description="SH3" evidence="5">
    <location>
        <begin position="69"/>
        <end position="130"/>
    </location>
</feature>
<feature type="compositionally biased region" description="Basic and acidic residues" evidence="4">
    <location>
        <begin position="365"/>
        <end position="378"/>
    </location>
</feature>
<dbReference type="GO" id="GO:0030950">
    <property type="term" value="P:establishment or maintenance of actin cytoskeleton polarity"/>
    <property type="evidence" value="ECO:0007669"/>
    <property type="project" value="TreeGrafter"/>
</dbReference>
<dbReference type="PANTHER" id="PTHR47775">
    <property type="entry name" value="BUD SITE SELECTION PROTEIN 14"/>
    <property type="match status" value="1"/>
</dbReference>